<dbReference type="GO" id="GO:0022857">
    <property type="term" value="F:transmembrane transporter activity"/>
    <property type="evidence" value="ECO:0007669"/>
    <property type="project" value="InterPro"/>
</dbReference>
<reference evidence="9" key="1">
    <citation type="submission" date="2025-08" db="UniProtKB">
        <authorList>
            <consortium name="RefSeq"/>
        </authorList>
    </citation>
    <scope>IDENTIFICATION</scope>
    <source>
        <strain evidence="9">15112-1751.03</strain>
        <tissue evidence="9">Whole Adult</tissue>
    </source>
</reference>
<proteinExistence type="predicted"/>
<dbReference type="AlphaFoldDB" id="A0A6P8WZF2"/>
<evidence type="ECO:0000256" key="3">
    <source>
        <dbReference type="ARBA" id="ARBA00022989"/>
    </source>
</evidence>
<dbReference type="Proteomes" id="UP000515160">
    <property type="component" value="Chromosome 3"/>
</dbReference>
<organism evidence="8 9">
    <name type="scientific">Drosophila albomicans</name>
    <name type="common">Fruit fly</name>
    <dbReference type="NCBI Taxonomy" id="7291"/>
    <lineage>
        <taxon>Eukaryota</taxon>
        <taxon>Metazoa</taxon>
        <taxon>Ecdysozoa</taxon>
        <taxon>Arthropoda</taxon>
        <taxon>Hexapoda</taxon>
        <taxon>Insecta</taxon>
        <taxon>Pterygota</taxon>
        <taxon>Neoptera</taxon>
        <taxon>Endopterygota</taxon>
        <taxon>Diptera</taxon>
        <taxon>Brachycera</taxon>
        <taxon>Muscomorpha</taxon>
        <taxon>Ephydroidea</taxon>
        <taxon>Drosophilidae</taxon>
        <taxon>Drosophila</taxon>
    </lineage>
</organism>
<feature type="compositionally biased region" description="Acidic residues" evidence="5">
    <location>
        <begin position="1"/>
        <end position="11"/>
    </location>
</feature>
<feature type="transmembrane region" description="Helical" evidence="6">
    <location>
        <begin position="446"/>
        <end position="463"/>
    </location>
</feature>
<feature type="transmembrane region" description="Helical" evidence="6">
    <location>
        <begin position="299"/>
        <end position="317"/>
    </location>
</feature>
<keyword evidence="8" id="KW-1185">Reference proteome</keyword>
<evidence type="ECO:0000313" key="9">
    <source>
        <dbReference type="RefSeq" id="XP_034109151.1"/>
    </source>
</evidence>
<sequence length="658" mass="74670">MDTERSDDDSELPSGKPQRVDRGQQTGDLSIETNITRWSEVPLFFDFDDLLPEIGEFGLYQKILFVLMIPFCFIASFVYLSQIFMTLPPENYYCFVHELTLIESEEERKMLSIPKEADGSYSHCRMYDLNYSAVYLAKNRSEYINDSLAQLPCRQGYVYDDPFNFRTASMEFNWVCDKDAYSTYAQMIFFFGSVVGCLGYGHLADRVGRVSALVSSCGLALFGSIFSSVCDNFAGFVITRFVVGASFDTCFTMIYILVLEYVGPRYRTFVANMSLAMFYSPFTVLMPWLAFYSGDWRKFSGLYGLAVGFGLIGFCVLPESARWLVSVGKIDNAIEILQRVARRNRRQVSRLKWQTFRESCEQFYREEIEGRHFTIASIFKRSRLARYMVLMIIIWMTISLVYDGHVRAASVLDRENIFAVFSIACATEIPGDLIVTITLDRFGRRWCACISTALSGGFSLLAANIDNPIWVLAAALAGRFFANISYNIGLQWAAEVLPTVVRAQGVSFIHTLGFVAMLLSPPIIYMSHLSIALMLNTLGVLGILGGLLALFLPETLHQDLPQTLSDGNQFGKDQRIWHFPCCGAGSRPSHLNKHDWHQGSSLRTLSKDEYRSRKLHRVAVVKTRRRTTPIVLPSMVSDDSTIMEKLQKSYRFLPPYAK</sequence>
<feature type="transmembrane region" description="Helical" evidence="6">
    <location>
        <begin position="506"/>
        <end position="525"/>
    </location>
</feature>
<keyword evidence="3 6" id="KW-1133">Transmembrane helix</keyword>
<feature type="transmembrane region" description="Helical" evidence="6">
    <location>
        <begin position="184"/>
        <end position="203"/>
    </location>
</feature>
<feature type="transmembrane region" description="Helical" evidence="6">
    <location>
        <begin position="384"/>
        <end position="402"/>
    </location>
</feature>
<evidence type="ECO:0000256" key="5">
    <source>
        <dbReference type="SAM" id="MobiDB-lite"/>
    </source>
</evidence>
<feature type="transmembrane region" description="Helical" evidence="6">
    <location>
        <begin position="63"/>
        <end position="85"/>
    </location>
</feature>
<dbReference type="Gene3D" id="1.20.1250.20">
    <property type="entry name" value="MFS general substrate transporter like domains"/>
    <property type="match status" value="1"/>
</dbReference>
<evidence type="ECO:0000256" key="6">
    <source>
        <dbReference type="SAM" id="Phobius"/>
    </source>
</evidence>
<evidence type="ECO:0000313" key="8">
    <source>
        <dbReference type="Proteomes" id="UP000515160"/>
    </source>
</evidence>
<dbReference type="RefSeq" id="XP_034109151.1">
    <property type="nucleotide sequence ID" value="XM_034253260.2"/>
</dbReference>
<feature type="transmembrane region" description="Helical" evidence="6">
    <location>
        <begin position="531"/>
        <end position="552"/>
    </location>
</feature>
<dbReference type="PROSITE" id="PS50850">
    <property type="entry name" value="MFS"/>
    <property type="match status" value="1"/>
</dbReference>
<feature type="transmembrane region" description="Helical" evidence="6">
    <location>
        <begin position="469"/>
        <end position="494"/>
    </location>
</feature>
<evidence type="ECO:0000259" key="7">
    <source>
        <dbReference type="PROSITE" id="PS50850"/>
    </source>
</evidence>
<dbReference type="PANTHER" id="PTHR24064">
    <property type="entry name" value="SOLUTE CARRIER FAMILY 22 MEMBER"/>
    <property type="match status" value="1"/>
</dbReference>
<protein>
    <submittedName>
        <fullName evidence="9">Organic cation transporter protein-like isoform X1</fullName>
    </submittedName>
</protein>
<feature type="transmembrane region" description="Helical" evidence="6">
    <location>
        <begin position="233"/>
        <end position="258"/>
    </location>
</feature>
<evidence type="ECO:0000256" key="1">
    <source>
        <dbReference type="ARBA" id="ARBA00004141"/>
    </source>
</evidence>
<feature type="domain" description="Major facilitator superfamily (MFS) profile" evidence="7">
    <location>
        <begin position="125"/>
        <end position="557"/>
    </location>
</feature>
<accession>A0A6P8WZF2</accession>
<evidence type="ECO:0000256" key="4">
    <source>
        <dbReference type="ARBA" id="ARBA00023136"/>
    </source>
</evidence>
<dbReference type="InterPro" id="IPR036259">
    <property type="entry name" value="MFS_trans_sf"/>
</dbReference>
<name>A0A6P8WZF2_DROAB</name>
<comment type="subcellular location">
    <subcellularLocation>
        <location evidence="1">Membrane</location>
        <topology evidence="1">Multi-pass membrane protein</topology>
    </subcellularLocation>
</comment>
<dbReference type="GO" id="GO:0016020">
    <property type="term" value="C:membrane"/>
    <property type="evidence" value="ECO:0007669"/>
    <property type="project" value="UniProtKB-SubCell"/>
</dbReference>
<dbReference type="InterPro" id="IPR005828">
    <property type="entry name" value="MFS_sugar_transport-like"/>
</dbReference>
<feature type="transmembrane region" description="Helical" evidence="6">
    <location>
        <begin position="417"/>
        <end position="439"/>
    </location>
</feature>
<feature type="transmembrane region" description="Helical" evidence="6">
    <location>
        <begin position="210"/>
        <end position="227"/>
    </location>
</feature>
<dbReference type="Pfam" id="PF00083">
    <property type="entry name" value="Sugar_tr"/>
    <property type="match status" value="1"/>
</dbReference>
<keyword evidence="4 6" id="KW-0472">Membrane</keyword>
<dbReference type="OrthoDB" id="6884957at2759"/>
<dbReference type="GeneID" id="117571213"/>
<gene>
    <name evidence="9" type="primary">LOC117571213</name>
</gene>
<feature type="region of interest" description="Disordered" evidence="5">
    <location>
        <begin position="1"/>
        <end position="26"/>
    </location>
</feature>
<dbReference type="SUPFAM" id="SSF103473">
    <property type="entry name" value="MFS general substrate transporter"/>
    <property type="match status" value="1"/>
</dbReference>
<dbReference type="InterPro" id="IPR020846">
    <property type="entry name" value="MFS_dom"/>
</dbReference>
<feature type="transmembrane region" description="Helical" evidence="6">
    <location>
        <begin position="270"/>
        <end position="293"/>
    </location>
</feature>
<evidence type="ECO:0000256" key="2">
    <source>
        <dbReference type="ARBA" id="ARBA00022692"/>
    </source>
</evidence>
<keyword evidence="2 6" id="KW-0812">Transmembrane</keyword>